<evidence type="ECO:0000259" key="11">
    <source>
        <dbReference type="Pfam" id="PF08545"/>
    </source>
</evidence>
<comment type="subunit">
    <text evidence="9">Homodimer.</text>
</comment>
<dbReference type="STRING" id="200378.SAMN05216553_12017"/>
<keyword evidence="2 9" id="KW-0963">Cytoplasm</keyword>
<dbReference type="HAMAP" id="MF_01815">
    <property type="entry name" value="FabH"/>
    <property type="match status" value="1"/>
</dbReference>
<comment type="subcellular location">
    <subcellularLocation>
        <location evidence="9">Cytoplasm</location>
    </subcellularLocation>
</comment>
<gene>
    <name evidence="9" type="primary">fabH</name>
    <name evidence="12" type="ORF">SAMN05216553_12017</name>
</gene>
<feature type="active site" evidence="9">
    <location>
        <position position="140"/>
    </location>
</feature>
<keyword evidence="13" id="KW-1185">Reference proteome</keyword>
<dbReference type="GO" id="GO:0005737">
    <property type="term" value="C:cytoplasm"/>
    <property type="evidence" value="ECO:0007669"/>
    <property type="project" value="UniProtKB-SubCell"/>
</dbReference>
<dbReference type="Gene3D" id="3.40.47.10">
    <property type="match status" value="2"/>
</dbReference>
<keyword evidence="3 9" id="KW-0444">Lipid biosynthesis</keyword>
<dbReference type="PANTHER" id="PTHR34069">
    <property type="entry name" value="3-OXOACYL-[ACYL-CARRIER-PROTEIN] SYNTHASE 3"/>
    <property type="match status" value="1"/>
</dbReference>
<dbReference type="AlphaFoldDB" id="A0A1G8BRH4"/>
<evidence type="ECO:0000256" key="9">
    <source>
        <dbReference type="HAMAP-Rule" id="MF_01815"/>
    </source>
</evidence>
<dbReference type="InterPro" id="IPR016039">
    <property type="entry name" value="Thiolase-like"/>
</dbReference>
<dbReference type="InterPro" id="IPR013747">
    <property type="entry name" value="ACP_syn_III_C"/>
</dbReference>
<comment type="domain">
    <text evidence="9">The last Arg residue of the ACP-binding site is essential for the weak association between ACP/AcpP and FabH.</text>
</comment>
<feature type="domain" description="Beta-ketoacyl-[acyl-carrier-protein] synthase III C-terminal" evidence="10">
    <location>
        <begin position="252"/>
        <end position="341"/>
    </location>
</feature>
<dbReference type="InterPro" id="IPR013751">
    <property type="entry name" value="ACP_syn_III_N"/>
</dbReference>
<dbReference type="GO" id="GO:0033818">
    <property type="term" value="F:beta-ketoacyl-acyl-carrier-protein synthase III activity"/>
    <property type="evidence" value="ECO:0007669"/>
    <property type="project" value="UniProtKB-UniRule"/>
</dbReference>
<dbReference type="EC" id="2.3.1.180" evidence="9"/>
<dbReference type="Pfam" id="PF08541">
    <property type="entry name" value="ACP_syn_III_C"/>
    <property type="match status" value="1"/>
</dbReference>
<dbReference type="NCBIfam" id="TIGR00747">
    <property type="entry name" value="fabH"/>
    <property type="match status" value="1"/>
</dbReference>
<dbReference type="Proteomes" id="UP000199623">
    <property type="component" value="Unassembled WGS sequence"/>
</dbReference>
<keyword evidence="4 9" id="KW-0808">Transferase</keyword>
<evidence type="ECO:0000256" key="8">
    <source>
        <dbReference type="ARBA" id="ARBA00023315"/>
    </source>
</evidence>
<organism evidence="12 13">
    <name type="scientific">Lentzea fradiae</name>
    <dbReference type="NCBI Taxonomy" id="200378"/>
    <lineage>
        <taxon>Bacteria</taxon>
        <taxon>Bacillati</taxon>
        <taxon>Actinomycetota</taxon>
        <taxon>Actinomycetes</taxon>
        <taxon>Pseudonocardiales</taxon>
        <taxon>Pseudonocardiaceae</taxon>
        <taxon>Lentzea</taxon>
    </lineage>
</organism>
<dbReference type="NCBIfam" id="NF006829">
    <property type="entry name" value="PRK09352.1"/>
    <property type="match status" value="1"/>
</dbReference>
<reference evidence="13" key="1">
    <citation type="submission" date="2016-10" db="EMBL/GenBank/DDBJ databases">
        <authorList>
            <person name="Varghese N."/>
            <person name="Submissions S."/>
        </authorList>
    </citation>
    <scope>NUCLEOTIDE SEQUENCE [LARGE SCALE GENOMIC DNA]</scope>
    <source>
        <strain evidence="13">CGMCC 4.3506</strain>
    </source>
</reference>
<dbReference type="GO" id="GO:0044550">
    <property type="term" value="P:secondary metabolite biosynthetic process"/>
    <property type="evidence" value="ECO:0007669"/>
    <property type="project" value="TreeGrafter"/>
</dbReference>
<comment type="similarity">
    <text evidence="1 9">Belongs to the thiolase-like superfamily. FabH family.</text>
</comment>
<keyword evidence="7 9" id="KW-0275">Fatty acid biosynthesis</keyword>
<feature type="region of interest" description="ACP-binding" evidence="9">
    <location>
        <begin position="266"/>
        <end position="270"/>
    </location>
</feature>
<evidence type="ECO:0000256" key="6">
    <source>
        <dbReference type="ARBA" id="ARBA00023098"/>
    </source>
</evidence>
<evidence type="ECO:0000256" key="5">
    <source>
        <dbReference type="ARBA" id="ARBA00022832"/>
    </source>
</evidence>
<dbReference type="InterPro" id="IPR004655">
    <property type="entry name" value="FabH"/>
</dbReference>
<keyword evidence="9" id="KW-0511">Multifunctional enzyme</keyword>
<evidence type="ECO:0000256" key="2">
    <source>
        <dbReference type="ARBA" id="ARBA00022490"/>
    </source>
</evidence>
<evidence type="ECO:0000256" key="4">
    <source>
        <dbReference type="ARBA" id="ARBA00022679"/>
    </source>
</evidence>
<keyword evidence="6 9" id="KW-0443">Lipid metabolism</keyword>
<evidence type="ECO:0000313" key="13">
    <source>
        <dbReference type="Proteomes" id="UP000199623"/>
    </source>
</evidence>
<evidence type="ECO:0000256" key="1">
    <source>
        <dbReference type="ARBA" id="ARBA00008642"/>
    </source>
</evidence>
<dbReference type="UniPathway" id="UPA00094"/>
<proteinExistence type="inferred from homology"/>
<keyword evidence="5 9" id="KW-0276">Fatty acid metabolism</keyword>
<comment type="catalytic activity">
    <reaction evidence="9">
        <text>malonyl-[ACP] + acetyl-CoA + H(+) = 3-oxobutanoyl-[ACP] + CO2 + CoA</text>
        <dbReference type="Rhea" id="RHEA:12080"/>
        <dbReference type="Rhea" id="RHEA-COMP:9623"/>
        <dbReference type="Rhea" id="RHEA-COMP:9625"/>
        <dbReference type="ChEBI" id="CHEBI:15378"/>
        <dbReference type="ChEBI" id="CHEBI:16526"/>
        <dbReference type="ChEBI" id="CHEBI:57287"/>
        <dbReference type="ChEBI" id="CHEBI:57288"/>
        <dbReference type="ChEBI" id="CHEBI:78449"/>
        <dbReference type="ChEBI" id="CHEBI:78450"/>
        <dbReference type="EC" id="2.3.1.180"/>
    </reaction>
</comment>
<evidence type="ECO:0000313" key="12">
    <source>
        <dbReference type="EMBL" id="SDH35749.1"/>
    </source>
</evidence>
<feature type="domain" description="Beta-ketoacyl-[acyl-carrier-protein] synthase III N-terminal" evidence="11">
    <location>
        <begin position="134"/>
        <end position="211"/>
    </location>
</feature>
<evidence type="ECO:0000256" key="3">
    <source>
        <dbReference type="ARBA" id="ARBA00022516"/>
    </source>
</evidence>
<dbReference type="EMBL" id="FNCC01000020">
    <property type="protein sequence ID" value="SDH35749.1"/>
    <property type="molecule type" value="Genomic_DNA"/>
</dbReference>
<dbReference type="SUPFAM" id="SSF53901">
    <property type="entry name" value="Thiolase-like"/>
    <property type="match status" value="1"/>
</dbReference>
<dbReference type="PANTHER" id="PTHR34069:SF2">
    <property type="entry name" value="BETA-KETOACYL-[ACYL-CARRIER-PROTEIN] SYNTHASE III"/>
    <property type="match status" value="1"/>
</dbReference>
<dbReference type="GO" id="GO:0006633">
    <property type="term" value="P:fatty acid biosynthetic process"/>
    <property type="evidence" value="ECO:0007669"/>
    <property type="project" value="UniProtKB-UniRule"/>
</dbReference>
<evidence type="ECO:0000259" key="10">
    <source>
        <dbReference type="Pfam" id="PF08541"/>
    </source>
</evidence>
<keyword evidence="8 9" id="KW-0012">Acyltransferase</keyword>
<comment type="pathway">
    <text evidence="9">Lipid metabolism; fatty acid biosynthesis.</text>
</comment>
<evidence type="ECO:0000256" key="7">
    <source>
        <dbReference type="ARBA" id="ARBA00023160"/>
    </source>
</evidence>
<protein>
    <recommendedName>
        <fullName evidence="9">Beta-ketoacyl-[acyl-carrier-protein] synthase III</fullName>
        <shortName evidence="9">Beta-ketoacyl-ACP synthase III</shortName>
        <shortName evidence="9">KAS III</shortName>
        <ecNumber evidence="9">2.3.1.180</ecNumber>
    </recommendedName>
    <alternativeName>
        <fullName evidence="9">3-oxoacyl-[acyl-carrier-protein] synthase 3</fullName>
    </alternativeName>
    <alternativeName>
        <fullName evidence="9">3-oxoacyl-[acyl-carrier-protein] synthase III</fullName>
    </alternativeName>
</protein>
<comment type="function">
    <text evidence="9">Catalyzes the condensation reaction of fatty acid synthesis by the addition to an acyl acceptor of two carbons from malonyl-ACP. Catalyzes the first condensation reaction which initiates fatty acid synthesis and may therefore play a role in governing the total rate of fatty acid production. Possesses both acetoacetyl-ACP synthase and acetyl transacylase activities. Its substrate specificity determines the biosynthesis of branched-chain and/or straight-chain of fatty acids.</text>
</comment>
<name>A0A1G8BRH4_9PSEU</name>
<dbReference type="GO" id="GO:0004315">
    <property type="term" value="F:3-oxoacyl-[acyl-carrier-protein] synthase activity"/>
    <property type="evidence" value="ECO:0007669"/>
    <property type="project" value="InterPro"/>
</dbReference>
<feature type="active site" evidence="9">
    <location>
        <position position="265"/>
    </location>
</feature>
<feature type="active site" evidence="9">
    <location>
        <position position="299"/>
    </location>
</feature>
<dbReference type="Pfam" id="PF08545">
    <property type="entry name" value="ACP_syn_III"/>
    <property type="match status" value="1"/>
</dbReference>
<sequence>MTTSSGTTSSGTTSSGTPAVSIAAPRAAAGSRILGLGSYQPDTVVSNHDLAARMDTSDEWIRDRVGIVNRRFAAKDEGVVDMAVTAGTKAIEDAGLTPSDIGAVIVATCTMPSTIPNAAAQVADRIGVKAAAAFDLNAACAGFCYAVATAADIVRAGTVRNVLVIGAEKLTDWTHQDDRSTAIIFADGAGAVVVGASDENQIGPVAWGSAGDMSEVIRIDDRDSFIHQEGQTVFRWATTQIAPVALRAAELAGVDLAEVDVFAPHQANLRIIEAIAKRLHKNGAREDLKVARDIVESGNTSSASIPLALDHMRASGEISRGDVVLMVGFGAGLSYAGQVVRCP</sequence>
<accession>A0A1G8BRH4</accession>
<dbReference type="CDD" id="cd00830">
    <property type="entry name" value="KAS_III"/>
    <property type="match status" value="1"/>
</dbReference>